<dbReference type="EMBL" id="WIGN01000265">
    <property type="protein sequence ID" value="KAF6802601.1"/>
    <property type="molecule type" value="Genomic_DNA"/>
</dbReference>
<reference evidence="2 3" key="1">
    <citation type="journal article" date="2020" name="Phytopathology">
        <title>Genome Sequence Resources of Colletotrichum truncatum, C. plurivorum, C. musicola, and C. sojae: Four Species Pathogenic to Soybean (Glycine max).</title>
        <authorList>
            <person name="Rogerio F."/>
            <person name="Boufleur T.R."/>
            <person name="Ciampi-Guillardi M."/>
            <person name="Sukno S.A."/>
            <person name="Thon M.R."/>
            <person name="Massola Junior N.S."/>
            <person name="Baroncelli R."/>
        </authorList>
    </citation>
    <scope>NUCLEOTIDE SEQUENCE [LARGE SCALE GENOMIC DNA]</scope>
    <source>
        <strain evidence="2 3">LFN0009</strain>
    </source>
</reference>
<proteinExistence type="predicted"/>
<dbReference type="AlphaFoldDB" id="A0A8H6IY38"/>
<protein>
    <submittedName>
        <fullName evidence="2">Uncharacterized protein</fullName>
    </submittedName>
</protein>
<evidence type="ECO:0000313" key="2">
    <source>
        <dbReference type="EMBL" id="KAF6802601.1"/>
    </source>
</evidence>
<dbReference type="Proteomes" id="UP000652219">
    <property type="component" value="Unassembled WGS sequence"/>
</dbReference>
<keyword evidence="3" id="KW-1185">Reference proteome</keyword>
<feature type="region of interest" description="Disordered" evidence="1">
    <location>
        <begin position="1"/>
        <end position="32"/>
    </location>
</feature>
<sequence length="46" mass="5135">MSISRSALKSKGSRLRKDPGPRIGTRRLRRSTTHGFRAVLKTLDIG</sequence>
<evidence type="ECO:0000256" key="1">
    <source>
        <dbReference type="SAM" id="MobiDB-lite"/>
    </source>
</evidence>
<comment type="caution">
    <text evidence="2">The sequence shown here is derived from an EMBL/GenBank/DDBJ whole genome shotgun (WGS) entry which is preliminary data.</text>
</comment>
<feature type="non-terminal residue" evidence="2">
    <location>
        <position position="46"/>
    </location>
</feature>
<evidence type="ECO:0000313" key="3">
    <source>
        <dbReference type="Proteomes" id="UP000652219"/>
    </source>
</evidence>
<accession>A0A8H6IY38</accession>
<gene>
    <name evidence="2" type="ORF">CSOJ01_11465</name>
</gene>
<organism evidence="2 3">
    <name type="scientific">Colletotrichum sojae</name>
    <dbReference type="NCBI Taxonomy" id="2175907"/>
    <lineage>
        <taxon>Eukaryota</taxon>
        <taxon>Fungi</taxon>
        <taxon>Dikarya</taxon>
        <taxon>Ascomycota</taxon>
        <taxon>Pezizomycotina</taxon>
        <taxon>Sordariomycetes</taxon>
        <taxon>Hypocreomycetidae</taxon>
        <taxon>Glomerellales</taxon>
        <taxon>Glomerellaceae</taxon>
        <taxon>Colletotrichum</taxon>
        <taxon>Colletotrichum orchidearum species complex</taxon>
    </lineage>
</organism>
<name>A0A8H6IY38_9PEZI</name>